<feature type="repeat" description="PPR" evidence="2">
    <location>
        <begin position="397"/>
        <end position="431"/>
    </location>
</feature>
<feature type="repeat" description="PPR" evidence="2">
    <location>
        <begin position="68"/>
        <end position="102"/>
    </location>
</feature>
<protein>
    <recommendedName>
        <fullName evidence="5">Pentatricopeptide repeat-containing protein</fullName>
    </recommendedName>
</protein>
<dbReference type="InterPro" id="IPR046848">
    <property type="entry name" value="E_motif"/>
</dbReference>
<dbReference type="GO" id="GO:0009451">
    <property type="term" value="P:RNA modification"/>
    <property type="evidence" value="ECO:0007669"/>
    <property type="project" value="InterPro"/>
</dbReference>
<dbReference type="AlphaFoldDB" id="A0A9Q0JU61"/>
<dbReference type="GO" id="GO:0003723">
    <property type="term" value="F:RNA binding"/>
    <property type="evidence" value="ECO:0007669"/>
    <property type="project" value="InterPro"/>
</dbReference>
<feature type="repeat" description="PPR" evidence="2">
    <location>
        <begin position="498"/>
        <end position="532"/>
    </location>
</feature>
<dbReference type="InterPro" id="IPR002885">
    <property type="entry name" value="PPR_rpt"/>
</dbReference>
<gene>
    <name evidence="3" type="ORF">NE237_027387</name>
</gene>
<reference evidence="3" key="1">
    <citation type="journal article" date="2023" name="Plant J.">
        <title>The genome of the king protea, Protea cynaroides.</title>
        <authorList>
            <person name="Chang J."/>
            <person name="Duong T.A."/>
            <person name="Schoeman C."/>
            <person name="Ma X."/>
            <person name="Roodt D."/>
            <person name="Barker N."/>
            <person name="Li Z."/>
            <person name="Van de Peer Y."/>
            <person name="Mizrachi E."/>
        </authorList>
    </citation>
    <scope>NUCLEOTIDE SEQUENCE</scope>
    <source>
        <tissue evidence="3">Young leaves</tissue>
    </source>
</reference>
<accession>A0A9Q0JU61</accession>
<dbReference type="Pfam" id="PF20431">
    <property type="entry name" value="E_motif"/>
    <property type="match status" value="1"/>
</dbReference>
<dbReference type="NCBIfam" id="TIGR00756">
    <property type="entry name" value="PPR"/>
    <property type="match status" value="6"/>
</dbReference>
<dbReference type="InterPro" id="IPR011990">
    <property type="entry name" value="TPR-like_helical_dom_sf"/>
</dbReference>
<dbReference type="OrthoDB" id="1248375at2759"/>
<dbReference type="Proteomes" id="UP001141806">
    <property type="component" value="Unassembled WGS sequence"/>
</dbReference>
<dbReference type="EMBL" id="JAMYWD010000012">
    <property type="protein sequence ID" value="KAJ4950555.1"/>
    <property type="molecule type" value="Genomic_DNA"/>
</dbReference>
<dbReference type="FunFam" id="1.25.40.10:FF:000366">
    <property type="entry name" value="Pentatricopeptide (PPR) repeat-containing protein"/>
    <property type="match status" value="1"/>
</dbReference>
<evidence type="ECO:0008006" key="5">
    <source>
        <dbReference type="Google" id="ProtNLM"/>
    </source>
</evidence>
<dbReference type="FunFam" id="1.25.40.10:FF:000031">
    <property type="entry name" value="Pentatricopeptide repeat-containing protein mitochondrial"/>
    <property type="match status" value="1"/>
</dbReference>
<dbReference type="Gene3D" id="1.25.40.10">
    <property type="entry name" value="Tetratricopeptide repeat domain"/>
    <property type="match status" value="5"/>
</dbReference>
<dbReference type="PROSITE" id="PS51375">
    <property type="entry name" value="PPR"/>
    <property type="match status" value="5"/>
</dbReference>
<evidence type="ECO:0000256" key="1">
    <source>
        <dbReference type="ARBA" id="ARBA00022737"/>
    </source>
</evidence>
<name>A0A9Q0JU61_9MAGN</name>
<comment type="caution">
    <text evidence="3">The sequence shown here is derived from an EMBL/GenBank/DDBJ whole genome shotgun (WGS) entry which is preliminary data.</text>
</comment>
<feature type="repeat" description="PPR" evidence="2">
    <location>
        <begin position="334"/>
        <end position="368"/>
    </location>
</feature>
<dbReference type="Pfam" id="PF13041">
    <property type="entry name" value="PPR_2"/>
    <property type="match status" value="4"/>
</dbReference>
<dbReference type="PANTHER" id="PTHR47926">
    <property type="entry name" value="PENTATRICOPEPTIDE REPEAT-CONTAINING PROTEIN"/>
    <property type="match status" value="1"/>
</dbReference>
<dbReference type="Pfam" id="PF01535">
    <property type="entry name" value="PPR"/>
    <property type="match status" value="5"/>
</dbReference>
<evidence type="ECO:0000313" key="4">
    <source>
        <dbReference type="Proteomes" id="UP001141806"/>
    </source>
</evidence>
<dbReference type="PANTHER" id="PTHR47926:SF347">
    <property type="entry name" value="PENTATRICOPEPTIDE REPEAT-CONTAINING PROTEIN"/>
    <property type="match status" value="1"/>
</dbReference>
<keyword evidence="4" id="KW-1185">Reference proteome</keyword>
<proteinExistence type="predicted"/>
<organism evidence="3 4">
    <name type="scientific">Protea cynaroides</name>
    <dbReference type="NCBI Taxonomy" id="273540"/>
    <lineage>
        <taxon>Eukaryota</taxon>
        <taxon>Viridiplantae</taxon>
        <taxon>Streptophyta</taxon>
        <taxon>Embryophyta</taxon>
        <taxon>Tracheophyta</taxon>
        <taxon>Spermatophyta</taxon>
        <taxon>Magnoliopsida</taxon>
        <taxon>Proteales</taxon>
        <taxon>Proteaceae</taxon>
        <taxon>Protea</taxon>
    </lineage>
</organism>
<evidence type="ECO:0000256" key="2">
    <source>
        <dbReference type="PROSITE-ProRule" id="PRU00708"/>
    </source>
</evidence>
<dbReference type="InterPro" id="IPR046960">
    <property type="entry name" value="PPR_At4g14850-like_plant"/>
</dbReference>
<evidence type="ECO:0000313" key="3">
    <source>
        <dbReference type="EMBL" id="KAJ4950555.1"/>
    </source>
</evidence>
<keyword evidence="1" id="KW-0677">Repeat</keyword>
<sequence>MQLSNLMLLRSSFLRRQWRNSNLYSTFQWSPVKPIPHVISLNISINGLVRKGELESARNVFDEMSTRTVVSWNTMVSGYSQWGRFEEALDLVWQMHRTGMKLNETTFSSVLSACARLKSLHDGKQIHGLVLKSGSENFDLVGSSLLYFYANCFEIEDARRLFDVFHEGNVLLWSLMLVGYVQCNLMEDALHIFNKMPIRDVTIWTTLISGYSRSENECEKALELFLLMRVTGEASPNEFTFDSVIRACGRLGVLDSGKVAHGLVIGYGFESDHSICGALIDCYSNCDAVEDAKWVYDQLANPSLNASNTLIEFFISMDRIEDAEMIFSQMVEKNPVSYNLMIKGYSMSNRFEDSKNLFEEMPHRTIISSNTMISVYSRNGEIGKALKLFDDIKELKNTVTWNSMISGYIKNDQPEKGIKLYVIMCRLSVERNRSTFSTLFHGCSCLGSLKQGLLLHAQVIKTPFVSNIYVGTSLLDMYAKCGSMTDARNAFLNISSPNVTSWTALISGCAHHGFGSEAVFLFDQMLDQEVRPNVVTFVGLLSACARAGLVDEGKIFFHSMEECYGVTPTLEHYACVVDLLGRSGKLQEAEDFINAMPIEADAVVWGALLSACWFWMDMEVGKRVAERMYCLDHKQISAYVIMSNIYAGVGQWEDMMKVRKRLRDLEVKKDPGCSWIEVNNAVHVFSVEDSTHPHCNSIYAIMESLTASVNSNFEFYYPYYQDEGLS</sequence>
<feature type="repeat" description="PPR" evidence="2">
    <location>
        <begin position="200"/>
        <end position="235"/>
    </location>
</feature>